<dbReference type="RefSeq" id="WP_069987377.1">
    <property type="nucleotide sequence ID" value="NZ_JACOQK010000001.1"/>
</dbReference>
<comment type="caution">
    <text evidence="3">The sequence shown here is derived from an EMBL/GenBank/DDBJ whole genome shotgun (WGS) entry which is preliminary data.</text>
</comment>
<feature type="signal peptide" evidence="2">
    <location>
        <begin position="1"/>
        <end position="22"/>
    </location>
</feature>
<evidence type="ECO:0000256" key="1">
    <source>
        <dbReference type="SAM" id="MobiDB-lite"/>
    </source>
</evidence>
<dbReference type="PROSITE" id="PS51257">
    <property type="entry name" value="PROKAR_LIPOPROTEIN"/>
    <property type="match status" value="1"/>
</dbReference>
<reference evidence="3 4" key="1">
    <citation type="submission" date="2020-08" db="EMBL/GenBank/DDBJ databases">
        <title>Genome public.</title>
        <authorList>
            <person name="Liu C."/>
            <person name="Sun Q."/>
        </authorList>
    </citation>
    <scope>NUCLEOTIDE SEQUENCE [LARGE SCALE GENOMIC DNA]</scope>
    <source>
        <strain evidence="3 4">NSJ-27</strain>
    </source>
</reference>
<gene>
    <name evidence="3" type="ORF">H8Z77_07825</name>
</gene>
<dbReference type="EMBL" id="JACOQK010000001">
    <property type="protein sequence ID" value="MBC5787923.1"/>
    <property type="molecule type" value="Genomic_DNA"/>
</dbReference>
<dbReference type="Proteomes" id="UP000649151">
    <property type="component" value="Unassembled WGS sequence"/>
</dbReference>
<evidence type="ECO:0000313" key="4">
    <source>
        <dbReference type="Proteomes" id="UP000649151"/>
    </source>
</evidence>
<feature type="region of interest" description="Disordered" evidence="1">
    <location>
        <begin position="23"/>
        <end position="55"/>
    </location>
</feature>
<evidence type="ECO:0000256" key="2">
    <source>
        <dbReference type="SAM" id="SignalP"/>
    </source>
</evidence>
<feature type="chain" id="PRO_5046147034" description="Lipoprotein" evidence="2">
    <location>
        <begin position="23"/>
        <end position="214"/>
    </location>
</feature>
<evidence type="ECO:0000313" key="3">
    <source>
        <dbReference type="EMBL" id="MBC5787923.1"/>
    </source>
</evidence>
<protein>
    <recommendedName>
        <fullName evidence="5">Lipoprotein</fullName>
    </recommendedName>
</protein>
<accession>A0ABR7IS64</accession>
<evidence type="ECO:0008006" key="5">
    <source>
        <dbReference type="Google" id="ProtNLM"/>
    </source>
</evidence>
<keyword evidence="4" id="KW-1185">Reference proteome</keyword>
<keyword evidence="2" id="KW-0732">Signal</keyword>
<name>A0ABR7IS64_9CLOT</name>
<organism evidence="3 4">
    <name type="scientific">Clostridium facile</name>
    <dbReference type="NCBI Taxonomy" id="2763035"/>
    <lineage>
        <taxon>Bacteria</taxon>
        <taxon>Bacillati</taxon>
        <taxon>Bacillota</taxon>
        <taxon>Clostridia</taxon>
        <taxon>Eubacteriales</taxon>
        <taxon>Clostridiaceae</taxon>
        <taxon>Clostridium</taxon>
    </lineage>
</organism>
<feature type="compositionally biased region" description="Low complexity" evidence="1">
    <location>
        <begin position="25"/>
        <end position="54"/>
    </location>
</feature>
<sequence length="214" mass="23501">MKKIITLLTVLLSLSLFVGCSAKESSNPSSMVSTENSSSSKTSSNDNTTSVTSNGISETNLMEGEVYDSVASIYPSVELKVLENPSKGFKNLLIYVQPSEGTLEQAFPAYLRALKEITLQCYPAFSHENYTNVLFHYDPTQKGAALQTVFYFKLEPIHDKYRLTNESIADSITDYTLNVANLAKLGGATVSENETDIMLNAIADEKLSELNDIQ</sequence>
<proteinExistence type="predicted"/>